<evidence type="ECO:0000256" key="4">
    <source>
        <dbReference type="ARBA" id="ARBA00023157"/>
    </source>
</evidence>
<sequence length="180" mass="19609">MKFFSAIIVTLSCVSFTLAVECPTGSDPESPVLLADPEDCSKYFICDGLTPVSSSCPVGLEWNDGAKYCDFPDNAKCNVKPPTSTSTSTISTTSAPVPTSTQTHTIPSSSSTTTNVPEMDETCPEVFDILHPTFFSDASDCRNYFVCVSTLMVRQTCPDDLYWNAEGNFCSRMQQERCKA</sequence>
<dbReference type="GO" id="GO:0008061">
    <property type="term" value="F:chitin binding"/>
    <property type="evidence" value="ECO:0007669"/>
    <property type="project" value="UniProtKB-KW"/>
</dbReference>
<feature type="domain" description="Chitin-binding type-2" evidence="8">
    <location>
        <begin position="19"/>
        <end position="79"/>
    </location>
</feature>
<evidence type="ECO:0000256" key="6">
    <source>
        <dbReference type="SAM" id="MobiDB-lite"/>
    </source>
</evidence>
<keyword evidence="4" id="KW-1015">Disulfide bond</keyword>
<keyword evidence="2 7" id="KW-0732">Signal</keyword>
<evidence type="ECO:0000256" key="5">
    <source>
        <dbReference type="ARBA" id="ARBA00023180"/>
    </source>
</evidence>
<dbReference type="PANTHER" id="PTHR23301">
    <property type="entry name" value="CHITIN BINDING PERITROPHIN-A"/>
    <property type="match status" value="1"/>
</dbReference>
<dbReference type="SUPFAM" id="SSF57625">
    <property type="entry name" value="Invertebrate chitin-binding proteins"/>
    <property type="match status" value="2"/>
</dbReference>
<feature type="signal peptide" evidence="7">
    <location>
        <begin position="1"/>
        <end position="19"/>
    </location>
</feature>
<dbReference type="InterPro" id="IPR002557">
    <property type="entry name" value="Chitin-bd_dom"/>
</dbReference>
<keyword evidence="3" id="KW-0677">Repeat</keyword>
<feature type="region of interest" description="Disordered" evidence="6">
    <location>
        <begin position="88"/>
        <end position="117"/>
    </location>
</feature>
<evidence type="ECO:0000313" key="9">
    <source>
        <dbReference type="EMBL" id="JAB59842.1"/>
    </source>
</evidence>
<evidence type="ECO:0000256" key="7">
    <source>
        <dbReference type="SAM" id="SignalP"/>
    </source>
</evidence>
<reference evidence="9" key="1">
    <citation type="journal article" date="2014" name="Insect Biochem. Mol. Biol.">
        <title>An insight into the sialome of the frog biting fly, Corethrella appendiculata.</title>
        <authorList>
            <person name="Ribeiro J.M.C."/>
            <person name="Chagas A.C."/>
            <person name="Pham V.M."/>
            <person name="Lounibos L.P."/>
            <person name="Calvo E."/>
        </authorList>
    </citation>
    <scope>NUCLEOTIDE SEQUENCE</scope>
    <source>
        <tissue evidence="9">Salivary glands</tissue>
    </source>
</reference>
<dbReference type="InterPro" id="IPR051940">
    <property type="entry name" value="Chitin_bind-dev_reg"/>
</dbReference>
<dbReference type="PANTHER" id="PTHR23301:SF0">
    <property type="entry name" value="CHITIN-BINDING TYPE-2 DOMAIN-CONTAINING PROTEIN-RELATED"/>
    <property type="match status" value="1"/>
</dbReference>
<proteinExistence type="evidence at transcript level"/>
<evidence type="ECO:0000259" key="8">
    <source>
        <dbReference type="PROSITE" id="PS50940"/>
    </source>
</evidence>
<keyword evidence="5" id="KW-0325">Glycoprotein</keyword>
<keyword evidence="1" id="KW-0147">Chitin-binding</keyword>
<name>U5EPX5_9DIPT</name>
<feature type="chain" id="PRO_5004659729" evidence="7">
    <location>
        <begin position="20"/>
        <end position="180"/>
    </location>
</feature>
<dbReference type="GO" id="GO:0005576">
    <property type="term" value="C:extracellular region"/>
    <property type="evidence" value="ECO:0007669"/>
    <property type="project" value="InterPro"/>
</dbReference>
<evidence type="ECO:0000256" key="2">
    <source>
        <dbReference type="ARBA" id="ARBA00022729"/>
    </source>
</evidence>
<accession>U5EPX5</accession>
<dbReference type="AlphaFoldDB" id="U5EPX5"/>
<evidence type="ECO:0000256" key="3">
    <source>
        <dbReference type="ARBA" id="ARBA00022737"/>
    </source>
</evidence>
<feature type="compositionally biased region" description="Low complexity" evidence="6">
    <location>
        <begin position="88"/>
        <end position="114"/>
    </location>
</feature>
<evidence type="ECO:0000256" key="1">
    <source>
        <dbReference type="ARBA" id="ARBA00022669"/>
    </source>
</evidence>
<organism evidence="9">
    <name type="scientific">Corethrella appendiculata</name>
    <dbReference type="NCBI Taxonomy" id="1370023"/>
    <lineage>
        <taxon>Eukaryota</taxon>
        <taxon>Metazoa</taxon>
        <taxon>Ecdysozoa</taxon>
        <taxon>Arthropoda</taxon>
        <taxon>Hexapoda</taxon>
        <taxon>Insecta</taxon>
        <taxon>Pterygota</taxon>
        <taxon>Neoptera</taxon>
        <taxon>Endopterygota</taxon>
        <taxon>Diptera</taxon>
        <taxon>Nematocera</taxon>
        <taxon>Culicoidea</taxon>
        <taxon>Chaoboridae</taxon>
        <taxon>Corethrella</taxon>
    </lineage>
</organism>
<dbReference type="InterPro" id="IPR036508">
    <property type="entry name" value="Chitin-bd_dom_sf"/>
</dbReference>
<dbReference type="SMART" id="SM00494">
    <property type="entry name" value="ChtBD2"/>
    <property type="match status" value="2"/>
</dbReference>
<dbReference type="EMBL" id="GANO01000029">
    <property type="protein sequence ID" value="JAB59842.1"/>
    <property type="molecule type" value="mRNA"/>
</dbReference>
<dbReference type="PROSITE" id="PS50940">
    <property type="entry name" value="CHIT_BIND_II"/>
    <property type="match status" value="2"/>
</dbReference>
<protein>
    <submittedName>
        <fullName evidence="9">Putative mucin-like peritrophin</fullName>
    </submittedName>
</protein>
<dbReference type="Pfam" id="PF01607">
    <property type="entry name" value="CBM_14"/>
    <property type="match status" value="2"/>
</dbReference>
<feature type="domain" description="Chitin-binding type-2" evidence="8">
    <location>
        <begin position="120"/>
        <end position="180"/>
    </location>
</feature>
<dbReference type="Gene3D" id="2.170.140.10">
    <property type="entry name" value="Chitin binding domain"/>
    <property type="match status" value="2"/>
</dbReference>